<evidence type="ECO:0000313" key="3">
    <source>
        <dbReference type="EMBL" id="KPJ49812.1"/>
    </source>
</evidence>
<gene>
    <name evidence="3" type="ORF">AMJ40_04650</name>
</gene>
<reference evidence="3 4" key="1">
    <citation type="journal article" date="2015" name="Microbiome">
        <title>Genomic resolution of linkages in carbon, nitrogen, and sulfur cycling among widespread estuary sediment bacteria.</title>
        <authorList>
            <person name="Baker B.J."/>
            <person name="Lazar C.S."/>
            <person name="Teske A.P."/>
            <person name="Dick G.J."/>
        </authorList>
    </citation>
    <scope>NUCLEOTIDE SEQUENCE [LARGE SCALE GENOMIC DNA]</scope>
    <source>
        <strain evidence="3">DG_26</strain>
    </source>
</reference>
<evidence type="ECO:0000313" key="4">
    <source>
        <dbReference type="Proteomes" id="UP000051124"/>
    </source>
</evidence>
<dbReference type="AlphaFoldDB" id="A0A0S7WHZ0"/>
<feature type="chain" id="PRO_5006639458" description="Secretion system C-terminal sorting domain-containing protein" evidence="1">
    <location>
        <begin position="24"/>
        <end position="762"/>
    </location>
</feature>
<evidence type="ECO:0000256" key="1">
    <source>
        <dbReference type="SAM" id="SignalP"/>
    </source>
</evidence>
<dbReference type="NCBIfam" id="TIGR04183">
    <property type="entry name" value="Por_Secre_tail"/>
    <property type="match status" value="1"/>
</dbReference>
<proteinExistence type="predicted"/>
<feature type="domain" description="Secretion system C-terminal sorting" evidence="2">
    <location>
        <begin position="685"/>
        <end position="759"/>
    </location>
</feature>
<protein>
    <recommendedName>
        <fullName evidence="2">Secretion system C-terminal sorting domain-containing protein</fullName>
    </recommendedName>
</protein>
<evidence type="ECO:0000259" key="2">
    <source>
        <dbReference type="Pfam" id="PF18962"/>
    </source>
</evidence>
<name>A0A0S7WHZ0_UNCT6</name>
<dbReference type="EMBL" id="LIZT01000041">
    <property type="protein sequence ID" value="KPJ49812.1"/>
    <property type="molecule type" value="Genomic_DNA"/>
</dbReference>
<dbReference type="Proteomes" id="UP000051124">
    <property type="component" value="Unassembled WGS sequence"/>
</dbReference>
<keyword evidence="1" id="KW-0732">Signal</keyword>
<dbReference type="InterPro" id="IPR026444">
    <property type="entry name" value="Secre_tail"/>
</dbReference>
<sequence length="762" mass="82345">MNAKLLLAFVATVCLAATGFAFTDNVWVIGEDGGTGDLVTAEVWLEYEGAGTLADSMSAFDVILTWDASVCTLETITIGPDFFNVGGTGLNWNYLPFLIDNQGTAAPLGVAKCDAYAYTLGPPIGAPFMVRGTHLAATLDFRLVGSPGSCTNIDTLLQAFTPPVYTGLVDKAGIVTYLPAYTGDDICVLRQLTFDFDPALCGEEVEEGAALAVTVTVTDNGGQPIDSIWLVDGDPGDDYFVYNSGTDNGVYYWDNPTPAGPYTVTFCAITEDQFEYCFECEFDVITPAAFELEFKKVVAWPGQQHVIIPVWLTARAEVGGWDVLVDFDPTAVQVVDVIYKNFVVDHAIDCFGVHHYDVPSLFNNGYYPEYFNYQIGVAGHPNWVQVTGIMDMEWPQPHTPPVTGDQLPLFALVVDVNPLWNGQEAYFCFRFRGCGDNILSDPTGYVIYGPKDADRPAWLNYCPYIPTYAIIDLYDCNDGCAGLGIMSVTVADLNCNDMACDVGDAIVFVNYLMHGGSALCQGECASMPNCAELQAKASDINGDGYYWTIADLVGLLNCINDNGGKAAPPSGETVELTLAGSAVELNSAVDVGAAYFVMKYEGEITEPTANVDMDLAWNVEDGVLKVLVYSMEANAIEAGTHTLFTVPGAKNLTVEKVEAADAGGAQLGVRISVAPTSFVLHQNRPNPVRTTTDIAYALPTDSKVTLKVYDAAGMLVETLVNEWQARGFHTATWDAENVASGVYFYKLEAGEYSAARKLIRMR</sequence>
<dbReference type="Gene3D" id="2.60.40.4070">
    <property type="match status" value="1"/>
</dbReference>
<accession>A0A0S7WHZ0</accession>
<feature type="signal peptide" evidence="1">
    <location>
        <begin position="1"/>
        <end position="23"/>
    </location>
</feature>
<comment type="caution">
    <text evidence="3">The sequence shown here is derived from an EMBL/GenBank/DDBJ whole genome shotgun (WGS) entry which is preliminary data.</text>
</comment>
<dbReference type="PATRIC" id="fig|1703771.3.peg.1576"/>
<dbReference type="Pfam" id="PF18962">
    <property type="entry name" value="Por_Secre_tail"/>
    <property type="match status" value="1"/>
</dbReference>
<organism evidence="3 4">
    <name type="scientific">candidate division TA06 bacterium DG_26</name>
    <dbReference type="NCBI Taxonomy" id="1703771"/>
    <lineage>
        <taxon>Bacteria</taxon>
        <taxon>Bacteria division TA06</taxon>
    </lineage>
</organism>